<dbReference type="AlphaFoldDB" id="A0A0A4ABJ7"/>
<dbReference type="SUPFAM" id="SSF55920">
    <property type="entry name" value="Creatinase/aminopeptidase"/>
    <property type="match status" value="1"/>
</dbReference>
<accession>A0A0A4ABJ7</accession>
<dbReference type="InterPro" id="IPR000994">
    <property type="entry name" value="Pept_M24"/>
</dbReference>
<dbReference type="eggNOG" id="COG0006">
    <property type="taxonomic scope" value="Bacteria"/>
</dbReference>
<proteinExistence type="predicted"/>
<reference evidence="3 4" key="1">
    <citation type="submission" date="2014-10" db="EMBL/GenBank/DDBJ databases">
        <title>Genome sequence of Erwinia typographi M043b.</title>
        <authorList>
            <person name="Chan K.-G."/>
            <person name="Tan W.-S."/>
        </authorList>
    </citation>
    <scope>NUCLEOTIDE SEQUENCE [LARGE SCALE GENOMIC DNA]</scope>
    <source>
        <strain evidence="3 4">M043b</strain>
    </source>
</reference>
<dbReference type="InterPro" id="IPR050659">
    <property type="entry name" value="Peptidase_M24B"/>
</dbReference>
<gene>
    <name evidence="3" type="ORF">NG99_05680</name>
</gene>
<dbReference type="Pfam" id="PF01321">
    <property type="entry name" value="Creatinase_N"/>
    <property type="match status" value="1"/>
</dbReference>
<organism evidence="3 4">
    <name type="scientific">Erwinia typographi</name>
    <dbReference type="NCBI Taxonomy" id="371042"/>
    <lineage>
        <taxon>Bacteria</taxon>
        <taxon>Pseudomonadati</taxon>
        <taxon>Pseudomonadota</taxon>
        <taxon>Gammaproteobacteria</taxon>
        <taxon>Enterobacterales</taxon>
        <taxon>Erwiniaceae</taxon>
        <taxon>Erwinia</taxon>
    </lineage>
</organism>
<dbReference type="InterPro" id="IPR029149">
    <property type="entry name" value="Creatin/AminoP/Spt16_N"/>
</dbReference>
<evidence type="ECO:0000259" key="1">
    <source>
        <dbReference type="Pfam" id="PF00557"/>
    </source>
</evidence>
<dbReference type="Pfam" id="PF00557">
    <property type="entry name" value="Peptidase_M24"/>
    <property type="match status" value="1"/>
</dbReference>
<dbReference type="Gene3D" id="3.90.230.10">
    <property type="entry name" value="Creatinase/methionine aminopeptidase superfamily"/>
    <property type="match status" value="1"/>
</dbReference>
<protein>
    <submittedName>
        <fullName evidence="3">Creatininase</fullName>
    </submittedName>
</protein>
<feature type="domain" description="Peptidase M24" evidence="1">
    <location>
        <begin position="155"/>
        <end position="356"/>
    </location>
</feature>
<evidence type="ECO:0000313" key="3">
    <source>
        <dbReference type="EMBL" id="KGT95198.1"/>
    </source>
</evidence>
<dbReference type="EMBL" id="JRUQ01000019">
    <property type="protein sequence ID" value="KGT95198.1"/>
    <property type="molecule type" value="Genomic_DNA"/>
</dbReference>
<sequence>MLFTVEEYQQRVRDVRAHMRERQIDVLLIDQTEFLFWLTGFGISENMYRACLLPLDGEPVMIFRSIDESTFVESSWMTSMVTFSDWQQPLEVLTATLTERGWHQGRLGLDQDSYCMTINRFRALRQRLPQTEIVDFSGILEQVRECKSEQELAYIGRAALVGDEAFTRTVAAAGPGTTERQAAAMLHQVFMAQGLDTNRCGIITAGVGNSFLHGNLHDRPLAVGDVLHMELLPFCHGYSARMMRPVVIGSATDEQHRLAEQLIAIQDRQLAAMRPGAHANEIDALAREAMLAAGLRTEYVNITGYSLGYYPLSSPHTSDFSRVFLPDANWRLKSGMVFHMYVSAAGMAFSETVLVTPNGHQRLTQTERRLFIASAI</sequence>
<name>A0A0A4ABJ7_9GAMM</name>
<dbReference type="Proteomes" id="UP000030351">
    <property type="component" value="Unassembled WGS sequence"/>
</dbReference>
<feature type="domain" description="Creatinase N-terminal" evidence="2">
    <location>
        <begin position="11"/>
        <end position="146"/>
    </location>
</feature>
<evidence type="ECO:0000259" key="2">
    <source>
        <dbReference type="Pfam" id="PF01321"/>
    </source>
</evidence>
<dbReference type="InterPro" id="IPR000587">
    <property type="entry name" value="Creatinase_N"/>
</dbReference>
<dbReference type="CDD" id="cd01066">
    <property type="entry name" value="APP_MetAP"/>
    <property type="match status" value="1"/>
</dbReference>
<dbReference type="STRING" id="371042.NG99_05680"/>
<keyword evidence="4" id="KW-1185">Reference proteome</keyword>
<evidence type="ECO:0000313" key="4">
    <source>
        <dbReference type="Proteomes" id="UP000030351"/>
    </source>
</evidence>
<dbReference type="SUPFAM" id="SSF53092">
    <property type="entry name" value="Creatinase/prolidase N-terminal domain"/>
    <property type="match status" value="1"/>
</dbReference>
<dbReference type="PANTHER" id="PTHR46112">
    <property type="entry name" value="AMINOPEPTIDASE"/>
    <property type="match status" value="1"/>
</dbReference>
<dbReference type="InterPro" id="IPR036005">
    <property type="entry name" value="Creatinase/aminopeptidase-like"/>
</dbReference>
<dbReference type="PANTHER" id="PTHR46112:SF2">
    <property type="entry name" value="XAA-PRO AMINOPEPTIDASE P-RELATED"/>
    <property type="match status" value="1"/>
</dbReference>
<comment type="caution">
    <text evidence="3">The sequence shown here is derived from an EMBL/GenBank/DDBJ whole genome shotgun (WGS) entry which is preliminary data.</text>
</comment>
<dbReference type="Gene3D" id="3.40.350.10">
    <property type="entry name" value="Creatinase/prolidase N-terminal domain"/>
    <property type="match status" value="1"/>
</dbReference>